<dbReference type="EMBL" id="CADCTI010000217">
    <property type="protein sequence ID" value="CAA9260098.1"/>
    <property type="molecule type" value="Genomic_DNA"/>
</dbReference>
<feature type="compositionally biased region" description="Basic residues" evidence="1">
    <location>
        <begin position="83"/>
        <end position="97"/>
    </location>
</feature>
<evidence type="ECO:0000256" key="1">
    <source>
        <dbReference type="SAM" id="MobiDB-lite"/>
    </source>
</evidence>
<evidence type="ECO:0000313" key="2">
    <source>
        <dbReference type="EMBL" id="CAA9260098.1"/>
    </source>
</evidence>
<feature type="compositionally biased region" description="Basic residues" evidence="1">
    <location>
        <begin position="149"/>
        <end position="160"/>
    </location>
</feature>
<feature type="region of interest" description="Disordered" evidence="1">
    <location>
        <begin position="149"/>
        <end position="202"/>
    </location>
</feature>
<proteinExistence type="predicted"/>
<dbReference type="AlphaFoldDB" id="A0A6J4IV86"/>
<sequence>ATGAARGRDRRGGAGRGTHFPGRPATPARGRPAQLRRPDHGGPRGLRRAGHRRLPRGHRPPRGRRHRHAVPQLPHPARPLRTGLHRRGRGPLRRRPRGERAAAVGRPGHLAAPVHRLHRHQARAAAGAEHRLPRLRGLPRGDVRRRHPAVRAGAGRRRGAVRPDLRRPGAHAVRAHVGDLHRRRAARAGLPHRPGRGPRPSL</sequence>
<feature type="compositionally biased region" description="Low complexity" evidence="1">
    <location>
        <begin position="187"/>
        <end position="202"/>
    </location>
</feature>
<gene>
    <name evidence="2" type="ORF">AVDCRST_MAG57-2599</name>
</gene>
<protein>
    <submittedName>
        <fullName evidence="2">Transcriptional regulator, AcrR family</fullName>
    </submittedName>
</protein>
<reference evidence="2" key="1">
    <citation type="submission" date="2020-02" db="EMBL/GenBank/DDBJ databases">
        <authorList>
            <person name="Meier V. D."/>
        </authorList>
    </citation>
    <scope>NUCLEOTIDE SEQUENCE</scope>
    <source>
        <strain evidence="2">AVDCRST_MAG57</strain>
    </source>
</reference>
<feature type="compositionally biased region" description="Low complexity" evidence="1">
    <location>
        <begin position="21"/>
        <end position="33"/>
    </location>
</feature>
<name>A0A6J4IV86_9ACTN</name>
<feature type="non-terminal residue" evidence="2">
    <location>
        <position position="202"/>
    </location>
</feature>
<feature type="non-terminal residue" evidence="2">
    <location>
        <position position="1"/>
    </location>
</feature>
<accession>A0A6J4IV86</accession>
<organism evidence="2">
    <name type="scientific">uncultured Blastococcus sp</name>
    <dbReference type="NCBI Taxonomy" id="217144"/>
    <lineage>
        <taxon>Bacteria</taxon>
        <taxon>Bacillati</taxon>
        <taxon>Actinomycetota</taxon>
        <taxon>Actinomycetes</taxon>
        <taxon>Geodermatophilales</taxon>
        <taxon>Geodermatophilaceae</taxon>
        <taxon>Blastococcus</taxon>
        <taxon>environmental samples</taxon>
    </lineage>
</organism>
<feature type="compositionally biased region" description="Basic and acidic residues" evidence="1">
    <location>
        <begin position="1"/>
        <end position="12"/>
    </location>
</feature>
<feature type="region of interest" description="Disordered" evidence="1">
    <location>
        <begin position="1"/>
        <end position="105"/>
    </location>
</feature>
<feature type="compositionally biased region" description="Basic residues" evidence="1">
    <location>
        <begin position="45"/>
        <end position="69"/>
    </location>
</feature>